<dbReference type="Gene3D" id="3.30.497.10">
    <property type="entry name" value="Antithrombin, subunit I, domain 2"/>
    <property type="match status" value="1"/>
</dbReference>
<evidence type="ECO:0000313" key="3">
    <source>
        <dbReference type="Proteomes" id="UP001168537"/>
    </source>
</evidence>
<name>A0ABT8F0C9_9ACTN</name>
<gene>
    <name evidence="2" type="ORF">QWY29_20345</name>
</gene>
<dbReference type="InterPro" id="IPR042185">
    <property type="entry name" value="Serpin_sf_2"/>
</dbReference>
<sequence>LNEPLEKLGLGVIFKEEANFSGMLESNEKLVVSKVIQKAFIEVNEEGTEAAAATDIVLKLRSRLRRGPRQFTADHPFTVFLRFGKAESSNIL</sequence>
<dbReference type="PANTHER" id="PTHR11461:SF211">
    <property type="entry name" value="GH10112P-RELATED"/>
    <property type="match status" value="1"/>
</dbReference>
<protein>
    <submittedName>
        <fullName evidence="2">Serpin family protein</fullName>
    </submittedName>
</protein>
<dbReference type="Gene3D" id="2.30.39.10">
    <property type="entry name" value="Alpha-1-antitrypsin, domain 1"/>
    <property type="match status" value="1"/>
</dbReference>
<dbReference type="Proteomes" id="UP001168537">
    <property type="component" value="Unassembled WGS sequence"/>
</dbReference>
<feature type="non-terminal residue" evidence="2">
    <location>
        <position position="92"/>
    </location>
</feature>
<reference evidence="2" key="1">
    <citation type="submission" date="2023-06" db="EMBL/GenBank/DDBJ databases">
        <title>Draft genome sequence of Nocardioides sp. SOB72.</title>
        <authorList>
            <person name="Zhang G."/>
        </authorList>
    </citation>
    <scope>NUCLEOTIDE SEQUENCE</scope>
    <source>
        <strain evidence="2">SOB72</strain>
    </source>
</reference>
<dbReference type="PANTHER" id="PTHR11461">
    <property type="entry name" value="SERINE PROTEASE INHIBITOR, SERPIN"/>
    <property type="match status" value="1"/>
</dbReference>
<evidence type="ECO:0000313" key="2">
    <source>
        <dbReference type="EMBL" id="MDN4163719.1"/>
    </source>
</evidence>
<feature type="domain" description="Serpin" evidence="1">
    <location>
        <begin position="1"/>
        <end position="84"/>
    </location>
</feature>
<accession>A0ABT8F0C9</accession>
<dbReference type="SUPFAM" id="SSF56574">
    <property type="entry name" value="Serpins"/>
    <property type="match status" value="1"/>
</dbReference>
<keyword evidence="3" id="KW-1185">Reference proteome</keyword>
<feature type="non-terminal residue" evidence="2">
    <location>
        <position position="1"/>
    </location>
</feature>
<dbReference type="RefSeq" id="WP_300963044.1">
    <property type="nucleotide sequence ID" value="NZ_JAUHJR010000165.1"/>
</dbReference>
<dbReference type="InterPro" id="IPR023796">
    <property type="entry name" value="Serpin_dom"/>
</dbReference>
<proteinExistence type="predicted"/>
<dbReference type="InterPro" id="IPR036186">
    <property type="entry name" value="Serpin_sf"/>
</dbReference>
<dbReference type="Pfam" id="PF00079">
    <property type="entry name" value="Serpin"/>
    <property type="match status" value="1"/>
</dbReference>
<organism evidence="2 3">
    <name type="scientific">Nocardioides abyssi</name>
    <dbReference type="NCBI Taxonomy" id="3058370"/>
    <lineage>
        <taxon>Bacteria</taxon>
        <taxon>Bacillati</taxon>
        <taxon>Actinomycetota</taxon>
        <taxon>Actinomycetes</taxon>
        <taxon>Propionibacteriales</taxon>
        <taxon>Nocardioidaceae</taxon>
        <taxon>Nocardioides</taxon>
    </lineage>
</organism>
<dbReference type="InterPro" id="IPR042178">
    <property type="entry name" value="Serpin_sf_1"/>
</dbReference>
<dbReference type="EMBL" id="JAUHJR010000165">
    <property type="protein sequence ID" value="MDN4163719.1"/>
    <property type="molecule type" value="Genomic_DNA"/>
</dbReference>
<dbReference type="InterPro" id="IPR000215">
    <property type="entry name" value="Serpin_fam"/>
</dbReference>
<evidence type="ECO:0000259" key="1">
    <source>
        <dbReference type="Pfam" id="PF00079"/>
    </source>
</evidence>
<comment type="caution">
    <text evidence="2">The sequence shown here is derived from an EMBL/GenBank/DDBJ whole genome shotgun (WGS) entry which is preliminary data.</text>
</comment>